<evidence type="ECO:0000313" key="2">
    <source>
        <dbReference type="EMBL" id="AFP85615.1"/>
    </source>
</evidence>
<dbReference type="HOGENOM" id="CLU_144811_5_2_6"/>
<protein>
    <recommendedName>
        <fullName evidence="1">Putative membrane protein insertion efficiency factor</fullName>
    </recommendedName>
</protein>
<dbReference type="HAMAP" id="MF_00386">
    <property type="entry name" value="UPF0161_YidD"/>
    <property type="match status" value="1"/>
</dbReference>
<evidence type="ECO:0000256" key="1">
    <source>
        <dbReference type="HAMAP-Rule" id="MF_00386"/>
    </source>
</evidence>
<dbReference type="KEGG" id="sehc:A35E_00310"/>
<dbReference type="OrthoDB" id="9801753at2"/>
<gene>
    <name evidence="2" type="ORF">A35E_00310</name>
</gene>
<dbReference type="PANTHER" id="PTHR33383">
    <property type="entry name" value="MEMBRANE PROTEIN INSERTION EFFICIENCY FACTOR-RELATED"/>
    <property type="match status" value="1"/>
</dbReference>
<keyword evidence="3" id="KW-1185">Reference proteome</keyword>
<accession>J3TYV9</accession>
<dbReference type="GO" id="GO:0005886">
    <property type="term" value="C:plasma membrane"/>
    <property type="evidence" value="ECO:0007669"/>
    <property type="project" value="UniProtKB-SubCell"/>
</dbReference>
<reference evidence="2 3" key="1">
    <citation type="journal article" date="2012" name="Mol. Biol. Evol.">
        <title>Genome reduction and co-evolution between the primary and secondary bacterial symbionts of psyllids.</title>
        <authorList>
            <person name="Sloan D.B."/>
            <person name="Moran N.A."/>
        </authorList>
    </citation>
    <scope>NUCLEOTIDE SEQUENCE [LARGE SCALE GENOMIC DNA]</scope>
    <source>
        <strain evidence="2">Hcub_S</strain>
    </source>
</reference>
<dbReference type="RefSeq" id="WP_014888912.1">
    <property type="nucleotide sequence ID" value="NC_018420.1"/>
</dbReference>
<comment type="subcellular location">
    <subcellularLocation>
        <location evidence="1">Cell membrane</location>
        <topology evidence="1">Peripheral membrane protein</topology>
        <orientation evidence="1">Cytoplasmic side</orientation>
    </subcellularLocation>
</comment>
<dbReference type="InterPro" id="IPR002696">
    <property type="entry name" value="Membr_insert_effic_factor_YidD"/>
</dbReference>
<proteinExistence type="inferred from homology"/>
<organism evidence="2 3">
    <name type="scientific">secondary endosymbiont of Heteropsylla cubana</name>
    <dbReference type="NCBI Taxonomy" id="134287"/>
    <lineage>
        <taxon>Bacteria</taxon>
        <taxon>Pseudomonadati</taxon>
        <taxon>Pseudomonadota</taxon>
        <taxon>Gammaproteobacteria</taxon>
        <taxon>Enterobacterales</taxon>
        <taxon>Enterobacteriaceae</taxon>
        <taxon>aphid secondary symbionts</taxon>
    </lineage>
</organism>
<keyword evidence="1" id="KW-0472">Membrane</keyword>
<evidence type="ECO:0000313" key="3">
    <source>
        <dbReference type="Proteomes" id="UP000003937"/>
    </source>
</evidence>
<dbReference type="SMART" id="SM01234">
    <property type="entry name" value="Haemolytic"/>
    <property type="match status" value="1"/>
</dbReference>
<keyword evidence="1" id="KW-1003">Cell membrane</keyword>
<dbReference type="Pfam" id="PF01809">
    <property type="entry name" value="YidD"/>
    <property type="match status" value="1"/>
</dbReference>
<dbReference type="NCBIfam" id="TIGR00278">
    <property type="entry name" value="membrane protein insertion efficiency factor YidD"/>
    <property type="match status" value="1"/>
</dbReference>
<name>J3TYV9_9ENTR</name>
<dbReference type="EMBL" id="CP003547">
    <property type="protein sequence ID" value="AFP85615.1"/>
    <property type="molecule type" value="Genomic_DNA"/>
</dbReference>
<comment type="function">
    <text evidence="1">Could be involved in insertion of integral membrane proteins into the membrane.</text>
</comment>
<dbReference type="PANTHER" id="PTHR33383:SF1">
    <property type="entry name" value="MEMBRANE PROTEIN INSERTION EFFICIENCY FACTOR-RELATED"/>
    <property type="match status" value="1"/>
</dbReference>
<dbReference type="STRING" id="134287.A35E_00310"/>
<comment type="similarity">
    <text evidence="1">Belongs to the UPF0161 family.</text>
</comment>
<sequence length="80" mass="9147">MATPLSAISKVIIWLIRTYQIIVSPIIGSHCRFRPTCSQYAIEAIYRFNILQGSWLLFKRLLKCHPFNLGGDDAVPKKNL</sequence>
<dbReference type="AlphaFoldDB" id="J3TYV9"/>
<dbReference type="Proteomes" id="UP000003937">
    <property type="component" value="Chromosome"/>
</dbReference>